<keyword evidence="7" id="KW-0249">Electron transport</keyword>
<keyword evidence="9" id="KW-0560">Oxidoreductase</keyword>
<keyword evidence="5" id="KW-1003">Cell membrane</keyword>
<protein>
    <recommendedName>
        <fullName evidence="3">ferric-chelate reductase (NADPH)</fullName>
        <ecNumber evidence="3">1.16.1.9</ecNumber>
    </recommendedName>
</protein>
<dbReference type="Pfam" id="PF08022">
    <property type="entry name" value="FAD_binding_8"/>
    <property type="match status" value="1"/>
</dbReference>
<dbReference type="InterPro" id="IPR013121">
    <property type="entry name" value="Fe_red_NAD-bd_6"/>
</dbReference>
<sequence>MVANIVNIATHVARQAAQPSAAVMAADPDKTIRVARFFSYPKGLLYFMAGFLALLTIYHFISLRYTYATRNRVVAPTKTRGKISLYRIPATIADTFRALAFRWVIPIGNSYSLNLTEVFLTMGYICIVFTWTLINTTTIAGVKVEPHYYANRAGTIAASQIPILAALGMRNNIFSLLTGVSFDKINFLHRAVARTLCVLIWLHGAGRFAVGLDGDEALVNRWVQCGLVAASALTLLCILSLRPMRELSYEIFHIVHFLFVFIFLLSMYFHLTGRNLIYYGAWPTFIVWGVERLLRVVRIVVFNFGYFKPKSKKSRELDATVSVLSPHFVRVTMRRPSHFHWRPGQSVYLAFPSISTLPLESHPFTISTIDTRNKTDKELVFLVRVRTGFTQRLSLVAEDEPVKVYLDGPYSSPPLLIGYHTIIMIAGGSGVAFTLPLLLDILERSKREKAVCQKVVFAWAIRDADHIQWITDSLSPALDNIPDTMTVDIQLFVTAAVQGAQAWEDDSVENDVEEKNSSNGSDPKILESPLVRVRQGRPNLKTLISDEISNASGAISVSVLQVCGNRVLANAVRGALRVPRPLDVLRGGPTVSLHVEAFGSAIFRFC</sequence>
<evidence type="ECO:0000256" key="4">
    <source>
        <dbReference type="ARBA" id="ARBA00022448"/>
    </source>
</evidence>
<feature type="domain" description="FAD-binding FR-type" evidence="15">
    <location>
        <begin position="304"/>
        <end position="416"/>
    </location>
</feature>
<evidence type="ECO:0000313" key="17">
    <source>
        <dbReference type="Proteomes" id="UP000308652"/>
    </source>
</evidence>
<dbReference type="Gene3D" id="3.40.50.80">
    <property type="entry name" value="Nucleotide-binding domain of ferredoxin-NADP reductase (FNR) module"/>
    <property type="match status" value="1"/>
</dbReference>
<proteinExistence type="inferred from homology"/>
<keyword evidence="11 14" id="KW-0472">Membrane</keyword>
<dbReference type="GO" id="GO:0052851">
    <property type="term" value="F:ferric-chelate reductase (NADPH) activity"/>
    <property type="evidence" value="ECO:0007669"/>
    <property type="project" value="UniProtKB-EC"/>
</dbReference>
<evidence type="ECO:0000256" key="7">
    <source>
        <dbReference type="ARBA" id="ARBA00022982"/>
    </source>
</evidence>
<feature type="transmembrane region" description="Helical" evidence="14">
    <location>
        <begin position="417"/>
        <end position="439"/>
    </location>
</feature>
<dbReference type="Pfam" id="PF08030">
    <property type="entry name" value="NAD_binding_6"/>
    <property type="match status" value="1"/>
</dbReference>
<dbReference type="PANTHER" id="PTHR32361:SF9">
    <property type="entry name" value="FERRIC REDUCTASE TRANSMEMBRANE COMPONENT 3-RELATED"/>
    <property type="match status" value="1"/>
</dbReference>
<dbReference type="OrthoDB" id="17725at2759"/>
<evidence type="ECO:0000313" key="16">
    <source>
        <dbReference type="EMBL" id="TFK37957.1"/>
    </source>
</evidence>
<dbReference type="AlphaFoldDB" id="A0A5C3LZG0"/>
<keyword evidence="10" id="KW-0406">Ion transport</keyword>
<feature type="transmembrane region" description="Helical" evidence="14">
    <location>
        <begin position="44"/>
        <end position="63"/>
    </location>
</feature>
<dbReference type="InterPro" id="IPR051410">
    <property type="entry name" value="Ferric/Cupric_Reductase"/>
</dbReference>
<evidence type="ECO:0000256" key="3">
    <source>
        <dbReference type="ARBA" id="ARBA00012668"/>
    </source>
</evidence>
<reference evidence="16 17" key="1">
    <citation type="journal article" date="2019" name="Nat. Ecol. Evol.">
        <title>Megaphylogeny resolves global patterns of mushroom evolution.</title>
        <authorList>
            <person name="Varga T."/>
            <person name="Krizsan K."/>
            <person name="Foldi C."/>
            <person name="Dima B."/>
            <person name="Sanchez-Garcia M."/>
            <person name="Sanchez-Ramirez S."/>
            <person name="Szollosi G.J."/>
            <person name="Szarkandi J.G."/>
            <person name="Papp V."/>
            <person name="Albert L."/>
            <person name="Andreopoulos W."/>
            <person name="Angelini C."/>
            <person name="Antonin V."/>
            <person name="Barry K.W."/>
            <person name="Bougher N.L."/>
            <person name="Buchanan P."/>
            <person name="Buyck B."/>
            <person name="Bense V."/>
            <person name="Catcheside P."/>
            <person name="Chovatia M."/>
            <person name="Cooper J."/>
            <person name="Damon W."/>
            <person name="Desjardin D."/>
            <person name="Finy P."/>
            <person name="Geml J."/>
            <person name="Haridas S."/>
            <person name="Hughes K."/>
            <person name="Justo A."/>
            <person name="Karasinski D."/>
            <person name="Kautmanova I."/>
            <person name="Kiss B."/>
            <person name="Kocsube S."/>
            <person name="Kotiranta H."/>
            <person name="LaButti K.M."/>
            <person name="Lechner B.E."/>
            <person name="Liimatainen K."/>
            <person name="Lipzen A."/>
            <person name="Lukacs Z."/>
            <person name="Mihaltcheva S."/>
            <person name="Morgado L.N."/>
            <person name="Niskanen T."/>
            <person name="Noordeloos M.E."/>
            <person name="Ohm R.A."/>
            <person name="Ortiz-Santana B."/>
            <person name="Ovrebo C."/>
            <person name="Racz N."/>
            <person name="Riley R."/>
            <person name="Savchenko A."/>
            <person name="Shiryaev A."/>
            <person name="Soop K."/>
            <person name="Spirin V."/>
            <person name="Szebenyi C."/>
            <person name="Tomsovsky M."/>
            <person name="Tulloss R.E."/>
            <person name="Uehling J."/>
            <person name="Grigoriev I.V."/>
            <person name="Vagvolgyi C."/>
            <person name="Papp T."/>
            <person name="Martin F.M."/>
            <person name="Miettinen O."/>
            <person name="Hibbett D.S."/>
            <person name="Nagy L.G."/>
        </authorList>
    </citation>
    <scope>NUCLEOTIDE SEQUENCE [LARGE SCALE GENOMIC DNA]</scope>
    <source>
        <strain evidence="16 17">CBS 166.37</strain>
    </source>
</reference>
<feature type="transmembrane region" description="Helical" evidence="14">
    <location>
        <begin position="251"/>
        <end position="270"/>
    </location>
</feature>
<dbReference type="SUPFAM" id="SSF52343">
    <property type="entry name" value="Ferredoxin reductase-like, C-terminal NADP-linked domain"/>
    <property type="match status" value="1"/>
</dbReference>
<evidence type="ECO:0000256" key="12">
    <source>
        <dbReference type="ARBA" id="ARBA00023180"/>
    </source>
</evidence>
<accession>A0A5C3LZG0</accession>
<dbReference type="EC" id="1.16.1.9" evidence="3"/>
<evidence type="ECO:0000256" key="13">
    <source>
        <dbReference type="ARBA" id="ARBA00048483"/>
    </source>
</evidence>
<dbReference type="GO" id="GO:0015677">
    <property type="term" value="P:copper ion import"/>
    <property type="evidence" value="ECO:0007669"/>
    <property type="project" value="TreeGrafter"/>
</dbReference>
<dbReference type="InterPro" id="IPR013112">
    <property type="entry name" value="FAD-bd_8"/>
</dbReference>
<dbReference type="InterPro" id="IPR013130">
    <property type="entry name" value="Fe3_Rdtase_TM_dom"/>
</dbReference>
<evidence type="ECO:0000256" key="10">
    <source>
        <dbReference type="ARBA" id="ARBA00023065"/>
    </source>
</evidence>
<evidence type="ECO:0000256" key="5">
    <source>
        <dbReference type="ARBA" id="ARBA00022475"/>
    </source>
</evidence>
<keyword evidence="4" id="KW-0813">Transport</keyword>
<dbReference type="SFLD" id="SFLDG01168">
    <property type="entry name" value="Ferric_reductase_subgroup_(FRE"/>
    <property type="match status" value="1"/>
</dbReference>
<dbReference type="Proteomes" id="UP000308652">
    <property type="component" value="Unassembled WGS sequence"/>
</dbReference>
<keyword evidence="8 14" id="KW-1133">Transmembrane helix</keyword>
<dbReference type="CDD" id="cd06186">
    <property type="entry name" value="NOX_Duox_like_FAD_NADP"/>
    <property type="match status" value="1"/>
</dbReference>
<evidence type="ECO:0000256" key="2">
    <source>
        <dbReference type="ARBA" id="ARBA00006278"/>
    </source>
</evidence>
<comment type="catalytic activity">
    <reaction evidence="13">
        <text>2 a Fe(II)-siderophore + NADP(+) + H(+) = 2 a Fe(III)-siderophore + NADPH</text>
        <dbReference type="Rhea" id="RHEA:28795"/>
        <dbReference type="Rhea" id="RHEA-COMP:11342"/>
        <dbReference type="Rhea" id="RHEA-COMP:11344"/>
        <dbReference type="ChEBI" id="CHEBI:15378"/>
        <dbReference type="ChEBI" id="CHEBI:29033"/>
        <dbReference type="ChEBI" id="CHEBI:29034"/>
        <dbReference type="ChEBI" id="CHEBI:57783"/>
        <dbReference type="ChEBI" id="CHEBI:58349"/>
        <dbReference type="EC" id="1.16.1.9"/>
    </reaction>
</comment>
<dbReference type="PANTHER" id="PTHR32361">
    <property type="entry name" value="FERRIC/CUPRIC REDUCTASE TRANSMEMBRANE COMPONENT"/>
    <property type="match status" value="1"/>
</dbReference>
<feature type="transmembrane region" description="Helical" evidence="14">
    <location>
        <begin position="111"/>
        <end position="134"/>
    </location>
</feature>
<feature type="transmembrane region" description="Helical" evidence="14">
    <location>
        <begin position="221"/>
        <end position="239"/>
    </location>
</feature>
<name>A0A5C3LZG0_9AGAR</name>
<dbReference type="InterPro" id="IPR017938">
    <property type="entry name" value="Riboflavin_synthase-like_b-brl"/>
</dbReference>
<dbReference type="SFLD" id="SFLDS00052">
    <property type="entry name" value="Ferric_Reductase_Domain"/>
    <property type="match status" value="1"/>
</dbReference>
<dbReference type="InterPro" id="IPR017927">
    <property type="entry name" value="FAD-bd_FR_type"/>
</dbReference>
<keyword evidence="12" id="KW-0325">Glycoprotein</keyword>
<dbReference type="STRING" id="68775.A0A5C3LZG0"/>
<evidence type="ECO:0000256" key="14">
    <source>
        <dbReference type="SAM" id="Phobius"/>
    </source>
</evidence>
<evidence type="ECO:0000256" key="11">
    <source>
        <dbReference type="ARBA" id="ARBA00023136"/>
    </source>
</evidence>
<keyword evidence="6 14" id="KW-0812">Transmembrane</keyword>
<dbReference type="Pfam" id="PF01794">
    <property type="entry name" value="Ferric_reduct"/>
    <property type="match status" value="1"/>
</dbReference>
<feature type="transmembrane region" description="Helical" evidence="14">
    <location>
        <begin position="84"/>
        <end position="105"/>
    </location>
</feature>
<evidence type="ECO:0000256" key="1">
    <source>
        <dbReference type="ARBA" id="ARBA00004651"/>
    </source>
</evidence>
<evidence type="ECO:0000256" key="6">
    <source>
        <dbReference type="ARBA" id="ARBA00022692"/>
    </source>
</evidence>
<evidence type="ECO:0000259" key="15">
    <source>
        <dbReference type="PROSITE" id="PS51384"/>
    </source>
</evidence>
<dbReference type="GO" id="GO:0006826">
    <property type="term" value="P:iron ion transport"/>
    <property type="evidence" value="ECO:0007669"/>
    <property type="project" value="TreeGrafter"/>
</dbReference>
<keyword evidence="17" id="KW-1185">Reference proteome</keyword>
<comment type="similarity">
    <text evidence="2">Belongs to the ferric reductase (FRE) family.</text>
</comment>
<feature type="transmembrane region" description="Helical" evidence="14">
    <location>
        <begin position="191"/>
        <end position="209"/>
    </location>
</feature>
<dbReference type="GO" id="GO:0006879">
    <property type="term" value="P:intracellular iron ion homeostasis"/>
    <property type="evidence" value="ECO:0007669"/>
    <property type="project" value="TreeGrafter"/>
</dbReference>
<dbReference type="PROSITE" id="PS51384">
    <property type="entry name" value="FAD_FR"/>
    <property type="match status" value="1"/>
</dbReference>
<gene>
    <name evidence="16" type="ORF">BDQ12DRAFT_723717</name>
</gene>
<organism evidence="16 17">
    <name type="scientific">Crucibulum laeve</name>
    <dbReference type="NCBI Taxonomy" id="68775"/>
    <lineage>
        <taxon>Eukaryota</taxon>
        <taxon>Fungi</taxon>
        <taxon>Dikarya</taxon>
        <taxon>Basidiomycota</taxon>
        <taxon>Agaricomycotina</taxon>
        <taxon>Agaricomycetes</taxon>
        <taxon>Agaricomycetidae</taxon>
        <taxon>Agaricales</taxon>
        <taxon>Agaricineae</taxon>
        <taxon>Nidulariaceae</taxon>
        <taxon>Crucibulum</taxon>
    </lineage>
</organism>
<comment type="subcellular location">
    <subcellularLocation>
        <location evidence="1">Cell membrane</location>
        <topology evidence="1">Multi-pass membrane protein</topology>
    </subcellularLocation>
</comment>
<dbReference type="GO" id="GO:0005886">
    <property type="term" value="C:plasma membrane"/>
    <property type="evidence" value="ECO:0007669"/>
    <property type="project" value="UniProtKB-SubCell"/>
</dbReference>
<evidence type="ECO:0000256" key="8">
    <source>
        <dbReference type="ARBA" id="ARBA00022989"/>
    </source>
</evidence>
<evidence type="ECO:0000256" key="9">
    <source>
        <dbReference type="ARBA" id="ARBA00023002"/>
    </source>
</evidence>
<dbReference type="SUPFAM" id="SSF63380">
    <property type="entry name" value="Riboflavin synthase domain-like"/>
    <property type="match status" value="1"/>
</dbReference>
<dbReference type="InterPro" id="IPR039261">
    <property type="entry name" value="FNR_nucleotide-bd"/>
</dbReference>
<dbReference type="EMBL" id="ML213605">
    <property type="protein sequence ID" value="TFK37957.1"/>
    <property type="molecule type" value="Genomic_DNA"/>
</dbReference>